<evidence type="ECO:0000313" key="2">
    <source>
        <dbReference type="Proteomes" id="UP000076882"/>
    </source>
</evidence>
<comment type="caution">
    <text evidence="1">The sequence shown here is derived from an EMBL/GenBank/DDBJ whole genome shotgun (WGS) entry which is preliminary data.</text>
</comment>
<gene>
    <name evidence="1" type="ORF">Lp19_2558</name>
</gene>
<dbReference type="AlphaFoldDB" id="A0A165QQS7"/>
<sequence>MNKIIKTIGVFVIVIIKMLGLVSLGWKPITGILILLYLIL</sequence>
<proteinExistence type="predicted"/>
<dbReference type="EMBL" id="LUXM01000033">
    <property type="protein sequence ID" value="KZU94584.1"/>
    <property type="molecule type" value="Genomic_DNA"/>
</dbReference>
<dbReference type="Proteomes" id="UP000076882">
    <property type="component" value="Unassembled WGS sequence"/>
</dbReference>
<dbReference type="PATRIC" id="fig|1590.142.peg.2229"/>
<organism evidence="1 2">
    <name type="scientific">Lactiplantibacillus plantarum</name>
    <name type="common">Lactobacillus plantarum</name>
    <dbReference type="NCBI Taxonomy" id="1590"/>
    <lineage>
        <taxon>Bacteria</taxon>
        <taxon>Bacillati</taxon>
        <taxon>Bacillota</taxon>
        <taxon>Bacilli</taxon>
        <taxon>Lactobacillales</taxon>
        <taxon>Lactobacillaceae</taxon>
        <taxon>Lactiplantibacillus</taxon>
    </lineage>
</organism>
<reference evidence="1 2" key="1">
    <citation type="submission" date="2016-03" db="EMBL/GenBank/DDBJ databases">
        <title>Comparative genomics of 54 Lactobacillus plantarum strains reveals genomic uncoupling from niche constraints.</title>
        <authorList>
            <person name="Martino M.E."/>
        </authorList>
    </citation>
    <scope>NUCLEOTIDE SEQUENCE [LARGE SCALE GENOMIC DNA]</scope>
    <source>
        <strain evidence="1 2">19.1</strain>
    </source>
</reference>
<protein>
    <submittedName>
        <fullName evidence="1">Uncharacterized protein</fullName>
    </submittedName>
</protein>
<accession>A0A165QQS7</accession>
<name>A0A165QQS7_LACPN</name>
<evidence type="ECO:0000313" key="1">
    <source>
        <dbReference type="EMBL" id="KZU94584.1"/>
    </source>
</evidence>